<keyword evidence="3 6" id="KW-0378">Hydrolase</keyword>
<proteinExistence type="inferred from homology"/>
<dbReference type="Gene3D" id="2.60.120.380">
    <property type="match status" value="3"/>
</dbReference>
<dbReference type="InterPro" id="IPR022683">
    <property type="entry name" value="Calpain_III"/>
</dbReference>
<evidence type="ECO:0000256" key="3">
    <source>
        <dbReference type="ARBA" id="ARBA00022801"/>
    </source>
</evidence>
<dbReference type="InterPro" id="IPR051297">
    <property type="entry name" value="PalB/RIM13"/>
</dbReference>
<dbReference type="SUPFAM" id="SSF49758">
    <property type="entry name" value="Calpain large subunit, middle domain (domain III)"/>
    <property type="match status" value="3"/>
</dbReference>
<accession>A0A9N9BQ82</accession>
<evidence type="ECO:0000313" key="9">
    <source>
        <dbReference type="EMBL" id="CAG8572044.1"/>
    </source>
</evidence>
<comment type="similarity">
    <text evidence="1">Belongs to the peptidase C2 family. PalB/RIM13 subfamily.</text>
</comment>
<evidence type="ECO:0000256" key="6">
    <source>
        <dbReference type="PROSITE-ProRule" id="PRU00239"/>
    </source>
</evidence>
<name>A0A9N9BQ82_9GLOM</name>
<evidence type="ECO:0000256" key="7">
    <source>
        <dbReference type="SAM" id="MobiDB-lite"/>
    </source>
</evidence>
<dbReference type="InterPro" id="IPR022684">
    <property type="entry name" value="Calpain_cysteine_protease"/>
</dbReference>
<dbReference type="GO" id="GO:0006508">
    <property type="term" value="P:proteolysis"/>
    <property type="evidence" value="ECO:0007669"/>
    <property type="project" value="UniProtKB-KW"/>
</dbReference>
<dbReference type="InterPro" id="IPR001300">
    <property type="entry name" value="Peptidase_C2_calpain_cat"/>
</dbReference>
<dbReference type="InterPro" id="IPR036213">
    <property type="entry name" value="Calpain_III_sf"/>
</dbReference>
<feature type="active site" evidence="5 6">
    <location>
        <position position="394"/>
    </location>
</feature>
<dbReference type="SMART" id="SM00230">
    <property type="entry name" value="CysPc"/>
    <property type="match status" value="1"/>
</dbReference>
<dbReference type="SUPFAM" id="SSF116846">
    <property type="entry name" value="MIT domain"/>
    <property type="match status" value="2"/>
</dbReference>
<evidence type="ECO:0000259" key="8">
    <source>
        <dbReference type="PROSITE" id="PS50203"/>
    </source>
</evidence>
<evidence type="ECO:0000256" key="1">
    <source>
        <dbReference type="ARBA" id="ARBA00010193"/>
    </source>
</evidence>
<feature type="active site" evidence="5 6">
    <location>
        <position position="374"/>
    </location>
</feature>
<dbReference type="Gene3D" id="3.90.70.10">
    <property type="entry name" value="Cysteine proteinases"/>
    <property type="match status" value="1"/>
</dbReference>
<dbReference type="AlphaFoldDB" id="A0A9N9BQ82"/>
<comment type="caution">
    <text evidence="9">The sequence shown here is derived from an EMBL/GenBank/DDBJ whole genome shotgun (WGS) entry which is preliminary data.</text>
</comment>
<dbReference type="GO" id="GO:0004198">
    <property type="term" value="F:calcium-dependent cysteine-type endopeptidase activity"/>
    <property type="evidence" value="ECO:0007669"/>
    <property type="project" value="InterPro"/>
</dbReference>
<dbReference type="OrthoDB" id="167576at2759"/>
<keyword evidence="10" id="KW-1185">Reference proteome</keyword>
<keyword evidence="2 6" id="KW-0645">Protease</keyword>
<evidence type="ECO:0000256" key="4">
    <source>
        <dbReference type="ARBA" id="ARBA00022807"/>
    </source>
</evidence>
<dbReference type="PROSITE" id="PS50203">
    <property type="entry name" value="CALPAIN_CAT"/>
    <property type="match status" value="1"/>
</dbReference>
<reference evidence="9" key="1">
    <citation type="submission" date="2021-06" db="EMBL/GenBank/DDBJ databases">
        <authorList>
            <person name="Kallberg Y."/>
            <person name="Tangrot J."/>
            <person name="Rosling A."/>
        </authorList>
    </citation>
    <scope>NUCLEOTIDE SEQUENCE</scope>
    <source>
        <strain evidence="9">BR232B</strain>
    </source>
</reference>
<dbReference type="SMART" id="SM00720">
    <property type="entry name" value="calpain_III"/>
    <property type="match status" value="1"/>
</dbReference>
<evidence type="ECO:0000256" key="2">
    <source>
        <dbReference type="ARBA" id="ARBA00022670"/>
    </source>
</evidence>
<dbReference type="InterPro" id="IPR036181">
    <property type="entry name" value="MIT_dom_sf"/>
</dbReference>
<dbReference type="PRINTS" id="PR00704">
    <property type="entry name" value="CALPAIN"/>
</dbReference>
<feature type="region of interest" description="Disordered" evidence="7">
    <location>
        <begin position="94"/>
        <end position="126"/>
    </location>
</feature>
<protein>
    <submittedName>
        <fullName evidence="9">3740_t:CDS:1</fullName>
    </submittedName>
</protein>
<dbReference type="InterPro" id="IPR038765">
    <property type="entry name" value="Papain-like_cys_pep_sf"/>
</dbReference>
<feature type="domain" description="Calpain catalytic" evidence="8">
    <location>
        <begin position="160"/>
        <end position="456"/>
    </location>
</feature>
<dbReference type="SUPFAM" id="SSF54001">
    <property type="entry name" value="Cysteine proteinases"/>
    <property type="match status" value="1"/>
</dbReference>
<dbReference type="Proteomes" id="UP000789739">
    <property type="component" value="Unassembled WGS sequence"/>
</dbReference>
<evidence type="ECO:0000256" key="5">
    <source>
        <dbReference type="PIRSR" id="PIRSR622684-1"/>
    </source>
</evidence>
<feature type="compositionally biased region" description="Basic and acidic residues" evidence="7">
    <location>
        <begin position="94"/>
        <end position="109"/>
    </location>
</feature>
<evidence type="ECO:0000313" key="10">
    <source>
        <dbReference type="Proteomes" id="UP000789739"/>
    </source>
</evidence>
<sequence>MAARKTNSETMEALRREAFNLAGRAVEQDTEGNLEEAKRHYQEVVRALLEKGESEERQFKFVQALDSYLDAVEPLLQAKKYADDSPELRTQIKKTLDKAEPLKRLDNRSSKRPRNGLTHTPNSGLSPLTVAERRILLDTSRINEKIFPPWYDDDDLNEPFLFDKLFIDLDGLLELSLQQKAHFGSWKRPYQFMNNPVMIAEISSSNIVQDIVTDCSFVASLCVSAAYERRHNKQLITKCIYPQDEHGKPMYNPCGKYMIKLLCNVIDDWLPVSRDGTLMCTFSTNKDELWPSIVEKAYLKLMGGYDFPGSNSGIDLYALTEWLPEHIFINEVFDKESTWKRLFRGQKDGNILVIISTGEMDEERANTVGLVPTHAYAVLDIREIKGLRLLQFKNPWSHKRWTGDFSHKDNNHWTPELMRALNYDRKRAAGSDDGVFWIDYDSVCKYFDSIHVNENPGLFEYKDVLHASWSNTNIMNTDTFNIGNNPQYSLEIVNKNKEASAVRLLLTKHIMTVGENKDHIALHVYNDTDGKKIFYPKDPMIQGLYVNSPHILVRFDAQPGISKYTVVVAQHESSGLFYYTLRCFCQSPFTLHDVVDSYPIEKEINGCWTQQTAGGHSSLITFLNNPQYKLSIRPSPEHIRVRLSLEGPLSYAMNVKLVWSQGKRVASVANKDIVVQSGGEYRPAFCYCEKDDVQAGDYTIIVSTYDAGLCGDFKLTVACNSEFQICEIPSEGAGMFKKVINGQWISGVSAMGHQGYRDYYRNPCYLLRIKQLTTVKIRLQARNITPIPAMNIKLFEARLPQHEDVVRIGKDVCSTGAYVEFVQGVCTDDVVLPPREEGYVIVFSTWERGVAGNFVAYVYSDGIISIEEISR</sequence>
<gene>
    <name evidence="9" type="ORF">PBRASI_LOCUS6152</name>
</gene>
<feature type="active site" evidence="5 6">
    <location>
        <position position="215"/>
    </location>
</feature>
<dbReference type="PANTHER" id="PTHR46143:SF1">
    <property type="entry name" value="CALPAIN-7"/>
    <property type="match status" value="1"/>
</dbReference>
<dbReference type="Gene3D" id="1.20.58.80">
    <property type="entry name" value="Phosphotransferase system, lactose/cellobiose-type IIA subunit"/>
    <property type="match status" value="1"/>
</dbReference>
<dbReference type="PANTHER" id="PTHR46143">
    <property type="entry name" value="CALPAIN-7"/>
    <property type="match status" value="1"/>
</dbReference>
<organism evidence="9 10">
    <name type="scientific">Paraglomus brasilianum</name>
    <dbReference type="NCBI Taxonomy" id="144538"/>
    <lineage>
        <taxon>Eukaryota</taxon>
        <taxon>Fungi</taxon>
        <taxon>Fungi incertae sedis</taxon>
        <taxon>Mucoromycota</taxon>
        <taxon>Glomeromycotina</taxon>
        <taxon>Glomeromycetes</taxon>
        <taxon>Paraglomerales</taxon>
        <taxon>Paraglomeraceae</taxon>
        <taxon>Paraglomus</taxon>
    </lineage>
</organism>
<feature type="compositionally biased region" description="Polar residues" evidence="7">
    <location>
        <begin position="117"/>
        <end position="126"/>
    </location>
</feature>
<keyword evidence="4 6" id="KW-0788">Thiol protease</keyword>
<dbReference type="EMBL" id="CAJVPI010000786">
    <property type="protein sequence ID" value="CAG8572044.1"/>
    <property type="molecule type" value="Genomic_DNA"/>
</dbReference>
<dbReference type="Pfam" id="PF00648">
    <property type="entry name" value="Peptidase_C2"/>
    <property type="match status" value="1"/>
</dbReference>
<dbReference type="CDD" id="cd00044">
    <property type="entry name" value="CysPc"/>
    <property type="match status" value="1"/>
</dbReference>